<organism evidence="1 2">
    <name type="scientific">Leptospira santarosai serovar Shermani str. LT 821</name>
    <dbReference type="NCBI Taxonomy" id="758847"/>
    <lineage>
        <taxon>Bacteria</taxon>
        <taxon>Pseudomonadati</taxon>
        <taxon>Spirochaetota</taxon>
        <taxon>Spirochaetia</taxon>
        <taxon>Leptospirales</taxon>
        <taxon>Leptospiraceae</taxon>
        <taxon>Leptospira</taxon>
    </lineage>
</organism>
<sequence>MGIVDKFKSIFNNERTLEELKNDPNLLEVYDEFERPFFITKEEWRNNVLPGQLRKDWNNADALYSDIAHGLRDGLSSILFEASKRLTEIDSDRERAVTIHGIVLMENGNYKDAEDLFLQFMEKHGRSGIILNNYSKILASRVEDSKCFEILSEALRLDPNLENAFDWYVAIVREEKGEASIKPALIELSKIKGSWRPQVSLAELMLKEGDISSALNLYNGALTITSDSEALLMISGNLGNNGYIKELLELISPIYLPEKHGPQIGFNLLEACKSLGNFELGLEIIQRMRTQNWQPFTDAIFQYSNEFEEMKPFANDYNAEIDQISPLVLDLPIWLYGLNRPKWLEVPKNENSPKIVFLPLNSPINETEEVTAQREDDLGQLSRGIPLFFTEKLYFNSPLNPTVVVFAIEKKGVVLMGGKLGWESLERMQIDKVAYFVTGEVLKINNGYEVILHLWDVKAKEEIAKFEKKCSIESLGQDILKLRDNFEEKISKISKYNITQPSTYYSSLSAEHIGAYIRDLAQSLTLTLVMNGYGDSERLWGERNIYSAALSLAIENSDKIVPKLLFASDLLKGVSFKSKVASEFRAQLFALMKEPSHSVNEFDKLAPLLLKKFNNGEGYSDSLFKNKYGPIFDEWLISLESVE</sequence>
<reference evidence="1 2" key="2">
    <citation type="journal article" date="2014" name="Emerg. Microbes Infect.">
        <title>Potential impact on kidney infection: a whole-genome analysis of Leptospira santarosai serovar Shermani.</title>
        <authorList>
            <person name="Chou L.F."/>
            <person name="Chen T.W."/>
            <person name="Ko Y.C."/>
            <person name="Pan M.J."/>
            <person name="Tian Y.C."/>
            <person name="Chiu C.H."/>
            <person name="Tang P."/>
            <person name="Hung C.C."/>
            <person name="Yang C.W."/>
        </authorList>
    </citation>
    <scope>NUCLEOTIDE SEQUENCE</scope>
    <source>
        <strain evidence="1 2">LT 821</strain>
    </source>
</reference>
<dbReference type="SUPFAM" id="SSF48452">
    <property type="entry name" value="TPR-like"/>
    <property type="match status" value="1"/>
</dbReference>
<evidence type="ECO:0000313" key="2">
    <source>
        <dbReference type="Proteomes" id="UP000035800"/>
    </source>
</evidence>
<evidence type="ECO:0000313" key="1">
    <source>
        <dbReference type="EMBL" id="EKT85756.1"/>
    </source>
</evidence>
<dbReference type="InterPro" id="IPR011990">
    <property type="entry name" value="TPR-like_helical_dom_sf"/>
</dbReference>
<dbReference type="KEGG" id="lst:LSS_16076"/>
<accession>K8XY00</accession>
<dbReference type="PATRIC" id="fig|758847.3.peg.3361"/>
<dbReference type="AlphaFoldDB" id="K8XY00"/>
<name>K8XY00_9LEPT</name>
<dbReference type="Gene3D" id="1.25.40.10">
    <property type="entry name" value="Tetratricopeptide repeat domain"/>
    <property type="match status" value="1"/>
</dbReference>
<proteinExistence type="predicted"/>
<dbReference type="GeneID" id="29741065"/>
<dbReference type="STRING" id="758847.LSS_16076"/>
<evidence type="ECO:0008006" key="3">
    <source>
        <dbReference type="Google" id="ProtNLM"/>
    </source>
</evidence>
<protein>
    <recommendedName>
        <fullName evidence="3">Tetratricopeptide repeat protein</fullName>
    </recommendedName>
</protein>
<reference evidence="1 2" key="1">
    <citation type="journal article" date="2012" name="Gene">
        <title>Sequence of Leptospira santarosai serovar Shermani genome and prediction of virulence-associated genes.</title>
        <authorList>
            <person name="Chou L.F."/>
            <person name="Chen Y.T."/>
            <person name="Lu C.W."/>
            <person name="Ko Y.C."/>
            <person name="Tang C.Y."/>
            <person name="Pan M.J."/>
            <person name="Tian Y.C."/>
            <person name="Chiu C.H."/>
            <person name="Hung C.C."/>
            <person name="Yang C.W."/>
        </authorList>
    </citation>
    <scope>NUCLEOTIDE SEQUENCE [LARGE SCALE GENOMIC DNA]</scope>
    <source>
        <strain evidence="1">LT 821</strain>
    </source>
</reference>
<gene>
    <name evidence="1" type="ORF">LSS_16076</name>
</gene>
<dbReference type="RefSeq" id="WP_004461981.1">
    <property type="nucleotide sequence ID" value="NZ_CP006694.1"/>
</dbReference>
<dbReference type="Proteomes" id="UP000035800">
    <property type="component" value="Chromosome I"/>
</dbReference>
<dbReference type="EMBL" id="CP006694">
    <property type="protein sequence ID" value="EKT85756.1"/>
    <property type="molecule type" value="Genomic_DNA"/>
</dbReference>